<dbReference type="GeneID" id="54992477"/>
<dbReference type="InterPro" id="IPR050326">
    <property type="entry name" value="NAD_dep_DNA_ligaseB"/>
</dbReference>
<dbReference type="GO" id="GO:0005524">
    <property type="term" value="F:ATP binding"/>
    <property type="evidence" value="ECO:0007669"/>
    <property type="project" value="InterPro"/>
</dbReference>
<gene>
    <name evidence="7" type="primary">10</name>
    <name evidence="7" type="ORF">PBI_HENDRIX_10</name>
</gene>
<dbReference type="Pfam" id="PF01068">
    <property type="entry name" value="DNA_ligase_A_M"/>
    <property type="match status" value="1"/>
</dbReference>
<proteinExistence type="inferred from homology"/>
<dbReference type="Gene3D" id="3.30.470.30">
    <property type="entry name" value="DNA ligase/mRNA capping enzyme"/>
    <property type="match status" value="1"/>
</dbReference>
<dbReference type="RefSeq" id="YP_009801948.1">
    <property type="nucleotide sequence ID" value="NC_047977.1"/>
</dbReference>
<dbReference type="KEGG" id="vg:54992477"/>
<organism evidence="7 8">
    <name type="scientific">Microbacterium phage Hendrix</name>
    <dbReference type="NCBI Taxonomy" id="2182341"/>
    <lineage>
        <taxon>Viruses</taxon>
        <taxon>Duplodnaviria</taxon>
        <taxon>Heunggongvirae</taxon>
        <taxon>Uroviricota</taxon>
        <taxon>Caudoviricetes</taxon>
        <taxon>Rogerhendrixvirus</taxon>
        <taxon>Rogerhendrixvirus hendrix</taxon>
    </lineage>
</organism>
<reference evidence="8" key="1">
    <citation type="submission" date="2018-04" db="EMBL/GenBank/DDBJ databases">
        <authorList>
            <person name="Go L.Y."/>
            <person name="Mitchell J.A."/>
        </authorList>
    </citation>
    <scope>NUCLEOTIDE SEQUENCE [LARGE SCALE GENOMIC DNA]</scope>
</reference>
<evidence type="ECO:0000256" key="3">
    <source>
        <dbReference type="ARBA" id="ARBA00022705"/>
    </source>
</evidence>
<dbReference type="GO" id="GO:0006260">
    <property type="term" value="P:DNA replication"/>
    <property type="evidence" value="ECO:0007669"/>
    <property type="project" value="UniProtKB-KW"/>
</dbReference>
<dbReference type="GO" id="GO:0006281">
    <property type="term" value="P:DNA repair"/>
    <property type="evidence" value="ECO:0007669"/>
    <property type="project" value="UniProtKB-KW"/>
</dbReference>
<evidence type="ECO:0000259" key="6">
    <source>
        <dbReference type="PROSITE" id="PS50160"/>
    </source>
</evidence>
<evidence type="ECO:0000256" key="1">
    <source>
        <dbReference type="ARBA" id="ARBA00007572"/>
    </source>
</evidence>
<keyword evidence="2 7" id="KW-0436">Ligase</keyword>
<dbReference type="PROSITE" id="PS50160">
    <property type="entry name" value="DNA_LIGASE_A3"/>
    <property type="match status" value="1"/>
</dbReference>
<dbReference type="GO" id="GO:0006310">
    <property type="term" value="P:DNA recombination"/>
    <property type="evidence" value="ECO:0007669"/>
    <property type="project" value="InterPro"/>
</dbReference>
<sequence>MNSPLPTLKPMKMTDIPVTDAEKYLVDDDWVLEQKHDGARALITAVYEEAPGSEDPRWTFTWQASGGGPLKFAAAAQHMRDIEKSLSEVFLREDVDRVILDGELIVEDGELRLFDVAYLEYNSRNEPDIEPHYFFSQRRAALEELFAHHDYANVKVSHQALTEDEKRRLWAGINYEGVEGGMVKHLDGIYEPGVRTKTQLKLKLVKTADVIVTSVERKFDHKGMVTHGSAGLALRIRPEQDPKPWLSAVTGKRTDAAGHAKMSPARQLAHAFVPREQISVGAASLIGKDLTIDVGDVVEVAYLYWGGEALVQPRILRKRLVEEKPSEDCWLDQIPAYSRRSVGVF</sequence>
<evidence type="ECO:0000313" key="7">
    <source>
        <dbReference type="EMBL" id="AWN07681.1"/>
    </source>
</evidence>
<dbReference type="PANTHER" id="PTHR47810:SF1">
    <property type="entry name" value="DNA LIGASE B"/>
    <property type="match status" value="1"/>
</dbReference>
<comment type="similarity">
    <text evidence="1">Belongs to the ATP-dependent DNA ligase family.</text>
</comment>
<dbReference type="EMBL" id="MH183162">
    <property type="protein sequence ID" value="AWN07681.1"/>
    <property type="molecule type" value="Genomic_DNA"/>
</dbReference>
<dbReference type="SUPFAM" id="SSF56091">
    <property type="entry name" value="DNA ligase/mRNA capping enzyme, catalytic domain"/>
    <property type="match status" value="1"/>
</dbReference>
<keyword evidence="3" id="KW-0235">DNA replication</keyword>
<keyword evidence="5" id="KW-0234">DNA repair</keyword>
<protein>
    <submittedName>
        <fullName evidence="7">DNA ligase</fullName>
    </submittedName>
</protein>
<dbReference type="PANTHER" id="PTHR47810">
    <property type="entry name" value="DNA LIGASE"/>
    <property type="match status" value="1"/>
</dbReference>
<dbReference type="Proteomes" id="UP000247284">
    <property type="component" value="Segment"/>
</dbReference>
<keyword evidence="8" id="KW-1185">Reference proteome</keyword>
<evidence type="ECO:0000256" key="4">
    <source>
        <dbReference type="ARBA" id="ARBA00022763"/>
    </source>
</evidence>
<evidence type="ECO:0000256" key="5">
    <source>
        <dbReference type="ARBA" id="ARBA00023204"/>
    </source>
</evidence>
<accession>A0A2U8UU31</accession>
<dbReference type="InterPro" id="IPR012310">
    <property type="entry name" value="DNA_ligase_ATP-dep_cent"/>
</dbReference>
<evidence type="ECO:0000313" key="8">
    <source>
        <dbReference type="Proteomes" id="UP000247284"/>
    </source>
</evidence>
<evidence type="ECO:0000256" key="2">
    <source>
        <dbReference type="ARBA" id="ARBA00022598"/>
    </source>
</evidence>
<name>A0A2U8UU31_9CAUD</name>
<dbReference type="GO" id="GO:0003910">
    <property type="term" value="F:DNA ligase (ATP) activity"/>
    <property type="evidence" value="ECO:0007669"/>
    <property type="project" value="InterPro"/>
</dbReference>
<keyword evidence="4" id="KW-0227">DNA damage</keyword>
<feature type="domain" description="ATP-dependent DNA ligase family profile" evidence="6">
    <location>
        <begin position="111"/>
        <end position="203"/>
    </location>
</feature>